<evidence type="ECO:0000313" key="4">
    <source>
        <dbReference type="EMBL" id="KAG7348525.1"/>
    </source>
</evidence>
<evidence type="ECO:0000313" key="5">
    <source>
        <dbReference type="Proteomes" id="UP000693970"/>
    </source>
</evidence>
<dbReference type="GO" id="GO:0016020">
    <property type="term" value="C:membrane"/>
    <property type="evidence" value="ECO:0007669"/>
    <property type="project" value="TreeGrafter"/>
</dbReference>
<dbReference type="PANTHER" id="PTHR45911">
    <property type="entry name" value="C2 DOMAIN-CONTAINING PROTEIN"/>
    <property type="match status" value="1"/>
</dbReference>
<protein>
    <submittedName>
        <fullName evidence="4">C2 domain containing protein</fullName>
    </submittedName>
</protein>
<reference evidence="4" key="1">
    <citation type="journal article" date="2021" name="Sci. Rep.">
        <title>Diploid genomic architecture of Nitzschia inconspicua, an elite biomass production diatom.</title>
        <authorList>
            <person name="Oliver A."/>
            <person name="Podell S."/>
            <person name="Pinowska A."/>
            <person name="Traller J.C."/>
            <person name="Smith S.R."/>
            <person name="McClure R."/>
            <person name="Beliaev A."/>
            <person name="Bohutskyi P."/>
            <person name="Hill E.A."/>
            <person name="Rabines A."/>
            <person name="Zheng H."/>
            <person name="Allen L.Z."/>
            <person name="Kuo A."/>
            <person name="Grigoriev I.V."/>
            <person name="Allen A.E."/>
            <person name="Hazlebeck D."/>
            <person name="Allen E.E."/>
        </authorList>
    </citation>
    <scope>NUCLEOTIDE SEQUENCE</scope>
    <source>
        <strain evidence="4">Hildebrandi</strain>
    </source>
</reference>
<evidence type="ECO:0000256" key="1">
    <source>
        <dbReference type="ARBA" id="ARBA00022723"/>
    </source>
</evidence>
<evidence type="ECO:0000256" key="2">
    <source>
        <dbReference type="ARBA" id="ARBA00022837"/>
    </source>
</evidence>
<sequence length="231" mass="25592">MDKLVIFPASGGRCVGLKGLHDRSQNVLLTQPSSTTLSPCPTSNVHPNSSGVTKLNPAYLEWKKQTGGDAAAATAAATTFKRQDPIESMTLRITIIQGSDLVAKDRNLFGKKTTSDPYVQILVGSGRSYVRLGQTKTIYKNLSPRWNETITAQVKYVHHARSELRFQIYDEDKLSDPDNMGVVTLPLIWETTNGTPQWYEIPKNSAKNAQGKIQLQIQSQIHHLQGLKSYV</sequence>
<dbReference type="PANTHER" id="PTHR45911:SF4">
    <property type="entry name" value="MULTIPLE C2 AND TRANSMEMBRANE DOMAIN-CONTAINING PROTEIN"/>
    <property type="match status" value="1"/>
</dbReference>
<dbReference type="SMART" id="SM00239">
    <property type="entry name" value="C2"/>
    <property type="match status" value="1"/>
</dbReference>
<dbReference type="PROSITE" id="PS50004">
    <property type="entry name" value="C2"/>
    <property type="match status" value="1"/>
</dbReference>
<feature type="domain" description="C2" evidence="3">
    <location>
        <begin position="71"/>
        <end position="199"/>
    </location>
</feature>
<dbReference type="CDD" id="cd00030">
    <property type="entry name" value="C2"/>
    <property type="match status" value="1"/>
</dbReference>
<dbReference type="Proteomes" id="UP000693970">
    <property type="component" value="Unassembled WGS sequence"/>
</dbReference>
<keyword evidence="1" id="KW-0479">Metal-binding</keyword>
<reference evidence="4" key="2">
    <citation type="submission" date="2021-04" db="EMBL/GenBank/DDBJ databases">
        <authorList>
            <person name="Podell S."/>
        </authorList>
    </citation>
    <scope>NUCLEOTIDE SEQUENCE</scope>
    <source>
        <strain evidence="4">Hildebrandi</strain>
    </source>
</reference>
<evidence type="ECO:0000259" key="3">
    <source>
        <dbReference type="PROSITE" id="PS50004"/>
    </source>
</evidence>
<dbReference type="InterPro" id="IPR000008">
    <property type="entry name" value="C2_dom"/>
</dbReference>
<keyword evidence="2" id="KW-0106">Calcium</keyword>
<proteinExistence type="predicted"/>
<name>A0A9K3KSQ7_9STRA</name>
<keyword evidence="5" id="KW-1185">Reference proteome</keyword>
<dbReference type="AlphaFoldDB" id="A0A9K3KSQ7"/>
<gene>
    <name evidence="4" type="ORF">IV203_017230</name>
</gene>
<dbReference type="Pfam" id="PF00168">
    <property type="entry name" value="C2"/>
    <property type="match status" value="1"/>
</dbReference>
<organism evidence="4 5">
    <name type="scientific">Nitzschia inconspicua</name>
    <dbReference type="NCBI Taxonomy" id="303405"/>
    <lineage>
        <taxon>Eukaryota</taxon>
        <taxon>Sar</taxon>
        <taxon>Stramenopiles</taxon>
        <taxon>Ochrophyta</taxon>
        <taxon>Bacillariophyta</taxon>
        <taxon>Bacillariophyceae</taxon>
        <taxon>Bacillariophycidae</taxon>
        <taxon>Bacillariales</taxon>
        <taxon>Bacillariaceae</taxon>
        <taxon>Nitzschia</taxon>
    </lineage>
</organism>
<accession>A0A9K3KSQ7</accession>
<comment type="caution">
    <text evidence="4">The sequence shown here is derived from an EMBL/GenBank/DDBJ whole genome shotgun (WGS) entry which is preliminary data.</text>
</comment>
<dbReference type="GO" id="GO:0005509">
    <property type="term" value="F:calcium ion binding"/>
    <property type="evidence" value="ECO:0007669"/>
    <property type="project" value="TreeGrafter"/>
</dbReference>
<dbReference type="EMBL" id="JAGRRH010000020">
    <property type="protein sequence ID" value="KAG7348525.1"/>
    <property type="molecule type" value="Genomic_DNA"/>
</dbReference>
<dbReference type="OrthoDB" id="47270at2759"/>